<dbReference type="PANTHER" id="PTHR23506">
    <property type="entry name" value="GH10249P"/>
    <property type="match status" value="1"/>
</dbReference>
<feature type="transmembrane region" description="Helical" evidence="6">
    <location>
        <begin position="86"/>
        <end position="106"/>
    </location>
</feature>
<dbReference type="GO" id="GO:0016020">
    <property type="term" value="C:membrane"/>
    <property type="evidence" value="ECO:0007669"/>
    <property type="project" value="UniProtKB-SubCell"/>
</dbReference>
<evidence type="ECO:0008006" key="9">
    <source>
        <dbReference type="Google" id="ProtNLM"/>
    </source>
</evidence>
<dbReference type="GO" id="GO:0022857">
    <property type="term" value="F:transmembrane transporter activity"/>
    <property type="evidence" value="ECO:0007669"/>
    <property type="project" value="InterPro"/>
</dbReference>
<feature type="transmembrane region" description="Helical" evidence="6">
    <location>
        <begin position="220"/>
        <end position="240"/>
    </location>
</feature>
<feature type="transmembrane region" description="Helical" evidence="6">
    <location>
        <begin position="181"/>
        <end position="199"/>
    </location>
</feature>
<evidence type="ECO:0000256" key="2">
    <source>
        <dbReference type="ARBA" id="ARBA00022448"/>
    </source>
</evidence>
<feature type="transmembrane region" description="Helical" evidence="6">
    <location>
        <begin position="155"/>
        <end position="175"/>
    </location>
</feature>
<dbReference type="EMBL" id="CAEY01001379">
    <property type="status" value="NOT_ANNOTATED_CDS"/>
    <property type="molecule type" value="Genomic_DNA"/>
</dbReference>
<gene>
    <name evidence="7" type="primary">107359927</name>
</gene>
<dbReference type="Proteomes" id="UP000015104">
    <property type="component" value="Unassembled WGS sequence"/>
</dbReference>
<evidence type="ECO:0000256" key="6">
    <source>
        <dbReference type="SAM" id="Phobius"/>
    </source>
</evidence>
<protein>
    <recommendedName>
        <fullName evidence="9">Major facilitator superfamily (MFS) profile domain-containing protein</fullName>
    </recommendedName>
</protein>
<keyword evidence="3 6" id="KW-0812">Transmembrane</keyword>
<keyword evidence="2" id="KW-0813">Transport</keyword>
<dbReference type="HOGENOM" id="CLU_028639_3_0_1"/>
<feature type="transmembrane region" description="Helical" evidence="6">
    <location>
        <begin position="53"/>
        <end position="74"/>
    </location>
</feature>
<reference evidence="8" key="1">
    <citation type="submission" date="2011-08" db="EMBL/GenBank/DDBJ databases">
        <authorList>
            <person name="Rombauts S."/>
        </authorList>
    </citation>
    <scope>NUCLEOTIDE SEQUENCE</scope>
    <source>
        <strain evidence="8">London</strain>
    </source>
</reference>
<dbReference type="OrthoDB" id="6490954at2759"/>
<keyword evidence="5 6" id="KW-0472">Membrane</keyword>
<keyword evidence="4 6" id="KW-1133">Transmembrane helix</keyword>
<dbReference type="Gene3D" id="1.20.1250.20">
    <property type="entry name" value="MFS general substrate transporter like domains"/>
    <property type="match status" value="2"/>
</dbReference>
<dbReference type="InterPro" id="IPR050930">
    <property type="entry name" value="MFS_Vesicular_Transporter"/>
</dbReference>
<feature type="transmembrane region" description="Helical" evidence="6">
    <location>
        <begin position="318"/>
        <end position="340"/>
    </location>
</feature>
<proteinExistence type="predicted"/>
<dbReference type="SUPFAM" id="SSF103473">
    <property type="entry name" value="MFS general substrate transporter"/>
    <property type="match status" value="1"/>
</dbReference>
<dbReference type="InterPro" id="IPR036259">
    <property type="entry name" value="MFS_trans_sf"/>
</dbReference>
<dbReference type="InterPro" id="IPR011701">
    <property type="entry name" value="MFS"/>
</dbReference>
<dbReference type="eggNOG" id="KOG3764">
    <property type="taxonomic scope" value="Eukaryota"/>
</dbReference>
<feature type="transmembrane region" description="Helical" evidence="6">
    <location>
        <begin position="260"/>
        <end position="282"/>
    </location>
</feature>
<evidence type="ECO:0000313" key="8">
    <source>
        <dbReference type="Proteomes" id="UP000015104"/>
    </source>
</evidence>
<feature type="transmembrane region" description="Helical" evidence="6">
    <location>
        <begin position="20"/>
        <end position="41"/>
    </location>
</feature>
<evidence type="ECO:0000256" key="1">
    <source>
        <dbReference type="ARBA" id="ARBA00004141"/>
    </source>
</evidence>
<dbReference type="EnsemblMetazoa" id="tetur04g08500.1">
    <property type="protein sequence ID" value="tetur04g08500.1"/>
    <property type="gene ID" value="tetur04g08500"/>
</dbReference>
<name>T1K3F5_TETUR</name>
<sequence>MPSEDSKASSPLTKEQKKLLIAYFYMNFCVGASNSILAPFFPREAELKGATPSQYGMIFSIQEVICFFLCPVFVKLLPVINTRWMVIGGAILASISIVCFGLLKWSPAGQGFIILAFVIRSISAIGSSALITGNYSSIPVLFNHHMAQAYGTFELGQGLGSIFGPFIGGLVFQYTDFSGPFFVMAAMELIAALIIFIVLPPGPKYDTDASSGSSFKSVLSNYWISLNLGVSIVACIFLGFNDSSLEPHIREVANLSPFQTGSIFLASGLTYAIFSQLFGWIIDKMNDPTYLSSFSLFLCAFSIGFLGPLHGLPFKAKLWTIVLSQVTLHIGLAIAFVGTFDGAMKAHGRSKHCDDPLIPRTISSIFVAFYCFGNGVGPALAGFLVENMGYQKASWPLFCLGIVTGTILWISAFTGKKHYPEWSAETKEEMAFLRRVSINKNTHVKCVTLNTIEENE</sequence>
<feature type="transmembrane region" description="Helical" evidence="6">
    <location>
        <begin position="361"/>
        <end position="381"/>
    </location>
</feature>
<dbReference type="OMA" id="YFFIAIC"/>
<feature type="transmembrane region" description="Helical" evidence="6">
    <location>
        <begin position="112"/>
        <end position="135"/>
    </location>
</feature>
<dbReference type="STRING" id="32264.T1K3F5"/>
<dbReference type="AlphaFoldDB" id="T1K3F5"/>
<dbReference type="KEGG" id="tut:107359927"/>
<feature type="transmembrane region" description="Helical" evidence="6">
    <location>
        <begin position="294"/>
        <end position="312"/>
    </location>
</feature>
<keyword evidence="8" id="KW-1185">Reference proteome</keyword>
<accession>T1K3F5</accession>
<comment type="subcellular location">
    <subcellularLocation>
        <location evidence="1">Membrane</location>
        <topology evidence="1">Multi-pass membrane protein</topology>
    </subcellularLocation>
</comment>
<dbReference type="Pfam" id="PF07690">
    <property type="entry name" value="MFS_1"/>
    <property type="match status" value="1"/>
</dbReference>
<feature type="transmembrane region" description="Helical" evidence="6">
    <location>
        <begin position="393"/>
        <end position="413"/>
    </location>
</feature>
<dbReference type="PANTHER" id="PTHR23506:SF28">
    <property type="entry name" value="MFS-TYPE TRANSPORTER SLC18B1-LIKE PROTEIN"/>
    <property type="match status" value="1"/>
</dbReference>
<evidence type="ECO:0000256" key="4">
    <source>
        <dbReference type="ARBA" id="ARBA00022989"/>
    </source>
</evidence>
<evidence type="ECO:0000313" key="7">
    <source>
        <dbReference type="EnsemblMetazoa" id="tetur04g08500.1"/>
    </source>
</evidence>
<organism evidence="7 8">
    <name type="scientific">Tetranychus urticae</name>
    <name type="common">Two-spotted spider mite</name>
    <dbReference type="NCBI Taxonomy" id="32264"/>
    <lineage>
        <taxon>Eukaryota</taxon>
        <taxon>Metazoa</taxon>
        <taxon>Ecdysozoa</taxon>
        <taxon>Arthropoda</taxon>
        <taxon>Chelicerata</taxon>
        <taxon>Arachnida</taxon>
        <taxon>Acari</taxon>
        <taxon>Acariformes</taxon>
        <taxon>Trombidiformes</taxon>
        <taxon>Prostigmata</taxon>
        <taxon>Eleutherengona</taxon>
        <taxon>Raphignathae</taxon>
        <taxon>Tetranychoidea</taxon>
        <taxon>Tetranychidae</taxon>
        <taxon>Tetranychus</taxon>
    </lineage>
</organism>
<evidence type="ECO:0000256" key="5">
    <source>
        <dbReference type="ARBA" id="ARBA00023136"/>
    </source>
</evidence>
<reference evidence="7" key="2">
    <citation type="submission" date="2015-06" db="UniProtKB">
        <authorList>
            <consortium name="EnsemblMetazoa"/>
        </authorList>
    </citation>
    <scope>IDENTIFICATION</scope>
</reference>
<evidence type="ECO:0000256" key="3">
    <source>
        <dbReference type="ARBA" id="ARBA00022692"/>
    </source>
</evidence>